<dbReference type="Proteomes" id="UP000188324">
    <property type="component" value="Chromosome"/>
</dbReference>
<dbReference type="STRING" id="1610493.RPIT_09915"/>
<evidence type="ECO:0000313" key="2">
    <source>
        <dbReference type="Proteomes" id="UP000188324"/>
    </source>
</evidence>
<dbReference type="EMBL" id="CP019605">
    <property type="protein sequence ID" value="AQP45065.1"/>
    <property type="molecule type" value="Genomic_DNA"/>
</dbReference>
<reference evidence="1 2" key="1">
    <citation type="journal article" date="2016" name="Int. J. Syst. Evol. Microbiol.">
        <title>Tessaracoccus flavus sp. nov., isolated from the drainage system of a lindane-producing factory.</title>
        <authorList>
            <person name="Kumari R."/>
            <person name="Singh P."/>
            <person name="Schumann P."/>
            <person name="Lal R."/>
        </authorList>
    </citation>
    <scope>NUCLEOTIDE SEQUENCE [LARGE SCALE GENOMIC DNA]</scope>
    <source>
        <strain evidence="1 2">RP1T</strain>
    </source>
</reference>
<dbReference type="KEGG" id="tfl:RPIT_09915"/>
<sequence length="60" mass="6143">MRRHDVAAIAVGLAAVGFALVLLLVDRLSPSAVQPALAIALAVAGAVALLFSFIRHSPPQ</sequence>
<organism evidence="1 2">
    <name type="scientific">Tessaracoccus flavus</name>
    <dbReference type="NCBI Taxonomy" id="1610493"/>
    <lineage>
        <taxon>Bacteria</taxon>
        <taxon>Bacillati</taxon>
        <taxon>Actinomycetota</taxon>
        <taxon>Actinomycetes</taxon>
        <taxon>Propionibacteriales</taxon>
        <taxon>Propionibacteriaceae</taxon>
        <taxon>Tessaracoccus</taxon>
    </lineage>
</organism>
<accession>A0A1Q2CG93</accession>
<proteinExistence type="predicted"/>
<evidence type="ECO:0000313" key="1">
    <source>
        <dbReference type="EMBL" id="AQP45065.1"/>
    </source>
</evidence>
<protein>
    <submittedName>
        <fullName evidence="1">Uncharacterized protein</fullName>
    </submittedName>
</protein>
<keyword evidence="2" id="KW-1185">Reference proteome</keyword>
<dbReference type="AlphaFoldDB" id="A0A1Q2CG93"/>
<gene>
    <name evidence="1" type="ORF">RPIT_09915</name>
</gene>
<name>A0A1Q2CG93_9ACTN</name>
<dbReference type="RefSeq" id="WP_077342761.1">
    <property type="nucleotide sequence ID" value="NZ_CP019605.1"/>
</dbReference>